<reference evidence="6 7" key="1">
    <citation type="submission" date="2015-06" db="EMBL/GenBank/DDBJ databases">
        <title>Draft genome of the ant-associated black yeast Phialophora attae CBS 131958.</title>
        <authorList>
            <person name="Moreno L.F."/>
            <person name="Stielow B.J."/>
            <person name="de Hoog S."/>
            <person name="Vicente V.A."/>
            <person name="Weiss V.A."/>
            <person name="de Vries M."/>
            <person name="Cruz L.M."/>
            <person name="Souza E.M."/>
        </authorList>
    </citation>
    <scope>NUCLEOTIDE SEQUENCE [LARGE SCALE GENOMIC DNA]</scope>
    <source>
        <strain evidence="6 7">CBS 131958</strain>
    </source>
</reference>
<dbReference type="RefSeq" id="XP_017999234.1">
    <property type="nucleotide sequence ID" value="XM_018145323.1"/>
</dbReference>
<protein>
    <submittedName>
        <fullName evidence="6">General amino acid permease AGP2</fullName>
    </submittedName>
</protein>
<evidence type="ECO:0000256" key="2">
    <source>
        <dbReference type="ARBA" id="ARBA00022692"/>
    </source>
</evidence>
<dbReference type="VEuPathDB" id="FungiDB:AB675_5135"/>
<dbReference type="PANTHER" id="PTHR43341:SF15">
    <property type="entry name" value="GENERAL AMINO ACID PERMEASE AGP2"/>
    <property type="match status" value="1"/>
</dbReference>
<dbReference type="Pfam" id="PF00324">
    <property type="entry name" value="AA_permease"/>
    <property type="match status" value="1"/>
</dbReference>
<dbReference type="AlphaFoldDB" id="A0A0N0NLG4"/>
<feature type="domain" description="Amino acid permease/ SLC12A" evidence="5">
    <location>
        <begin position="62"/>
        <end position="520"/>
    </location>
</feature>
<comment type="caution">
    <text evidence="6">The sequence shown here is derived from an EMBL/GenBank/DDBJ whole genome shotgun (WGS) entry which is preliminary data.</text>
</comment>
<proteinExistence type="predicted"/>
<dbReference type="EMBL" id="LFJN01000015">
    <property type="protein sequence ID" value="KPI39271.1"/>
    <property type="molecule type" value="Genomic_DNA"/>
</dbReference>
<evidence type="ECO:0000256" key="3">
    <source>
        <dbReference type="ARBA" id="ARBA00022989"/>
    </source>
</evidence>
<dbReference type="GO" id="GO:0015171">
    <property type="term" value="F:amino acid transmembrane transporter activity"/>
    <property type="evidence" value="ECO:0007669"/>
    <property type="project" value="TreeGrafter"/>
</dbReference>
<evidence type="ECO:0000256" key="4">
    <source>
        <dbReference type="ARBA" id="ARBA00023136"/>
    </source>
</evidence>
<evidence type="ECO:0000259" key="5">
    <source>
        <dbReference type="Pfam" id="PF00324"/>
    </source>
</evidence>
<dbReference type="GeneID" id="28737203"/>
<dbReference type="PIRSF" id="PIRSF006060">
    <property type="entry name" value="AA_transporter"/>
    <property type="match status" value="1"/>
</dbReference>
<keyword evidence="7" id="KW-1185">Reference proteome</keyword>
<dbReference type="OrthoDB" id="10062876at2759"/>
<accession>A0A0N0NLG4</accession>
<dbReference type="InterPro" id="IPR004841">
    <property type="entry name" value="AA-permease/SLC12A_dom"/>
</dbReference>
<dbReference type="InterPro" id="IPR050524">
    <property type="entry name" value="APC_YAT"/>
</dbReference>
<keyword evidence="4" id="KW-0472">Membrane</keyword>
<evidence type="ECO:0000313" key="7">
    <source>
        <dbReference type="Proteomes" id="UP000038010"/>
    </source>
</evidence>
<keyword evidence="3" id="KW-1133">Transmembrane helix</keyword>
<organism evidence="6 7">
    <name type="scientific">Cyphellophora attinorum</name>
    <dbReference type="NCBI Taxonomy" id="1664694"/>
    <lineage>
        <taxon>Eukaryota</taxon>
        <taxon>Fungi</taxon>
        <taxon>Dikarya</taxon>
        <taxon>Ascomycota</taxon>
        <taxon>Pezizomycotina</taxon>
        <taxon>Eurotiomycetes</taxon>
        <taxon>Chaetothyriomycetidae</taxon>
        <taxon>Chaetothyriales</taxon>
        <taxon>Cyphellophoraceae</taxon>
        <taxon>Cyphellophora</taxon>
    </lineage>
</organism>
<dbReference type="Gene3D" id="1.20.1740.10">
    <property type="entry name" value="Amino acid/polyamine transporter I"/>
    <property type="match status" value="1"/>
</dbReference>
<sequence>MHARSSVVDEGFDLPAYRLSQAEEKPSTVENEISITEGPLERNVTVNSVSWDHTHRGLSNRHLQFIAIGGTIGTALFVSIGGALAKAGPGNLLLAFISFATVILACNSCLAEMVSYLPVSSSFIRFAGRWVDDAYGFAVGWNFFIYEASKFSAVLSFLSTTNVRVVLVPFEMTAFALVLTFWTDKIPVAAVIVVMILVYAVLNIFAVSWFGEAEFWLASGKVLLIIGLTLFTFITMPGDTGRFIGFLFAIIQAGFTIAGPEYISMAAGEVKNPRRSLPMAYRTMAYRFAAFFIGGALCVGIICPYNDQTLVSIYFGEGGGGGTGAASPYVIGMNRWAIPVLPSITNALILTSILSAGNSYIYCSSRSLFGLALDGKAPKIFTKCNKAGVPIYCVAMTLAISCLAFLQVSSSSAVVLNWFFSLITASQLLNFACACVTYMFFRRAFTAQGLNRDDLPYQSRWQPFLAWYGLIGCVLVIFINGFYLFIDGQWDTRSFIFCYFTVALVPVMGLGWKVFKRTSFINAREADLVTGLDEILDYERTHPVYEPTSKMGKIVHNVLGF</sequence>
<evidence type="ECO:0000256" key="1">
    <source>
        <dbReference type="ARBA" id="ARBA00004141"/>
    </source>
</evidence>
<keyword evidence="2" id="KW-0812">Transmembrane</keyword>
<comment type="subcellular location">
    <subcellularLocation>
        <location evidence="1">Membrane</location>
        <topology evidence="1">Multi-pass membrane protein</topology>
    </subcellularLocation>
</comment>
<evidence type="ECO:0000313" key="6">
    <source>
        <dbReference type="EMBL" id="KPI39271.1"/>
    </source>
</evidence>
<dbReference type="GO" id="GO:0016020">
    <property type="term" value="C:membrane"/>
    <property type="evidence" value="ECO:0007669"/>
    <property type="project" value="UniProtKB-SubCell"/>
</dbReference>
<dbReference type="PANTHER" id="PTHR43341">
    <property type="entry name" value="AMINO ACID PERMEASE"/>
    <property type="match status" value="1"/>
</dbReference>
<dbReference type="Proteomes" id="UP000038010">
    <property type="component" value="Unassembled WGS sequence"/>
</dbReference>
<name>A0A0N0NLG4_9EURO</name>
<gene>
    <name evidence="6" type="ORF">AB675_5135</name>
</gene>